<dbReference type="Gene3D" id="1.10.443.10">
    <property type="entry name" value="Intergrase catalytic core"/>
    <property type="match status" value="1"/>
</dbReference>
<dbReference type="OrthoDB" id="9788852at2"/>
<dbReference type="InterPro" id="IPR050090">
    <property type="entry name" value="Tyrosine_recombinase_XerCD"/>
</dbReference>
<accession>A0A1G8MLD0</accession>
<dbReference type="InterPro" id="IPR002104">
    <property type="entry name" value="Integrase_catalytic"/>
</dbReference>
<dbReference type="GO" id="GO:0003677">
    <property type="term" value="F:DNA binding"/>
    <property type="evidence" value="ECO:0007669"/>
    <property type="project" value="InterPro"/>
</dbReference>
<dbReference type="RefSeq" id="WP_091586770.1">
    <property type="nucleotide sequence ID" value="NZ_FNDU01000010.1"/>
</dbReference>
<sequence>MEYVSTIKDVQKIQLMKEVIKKKSTRDYLLFVMGINTGLRIGQLLQLKVEDVVDNQGNFRLFMEIDNQSVYLNEQIRRAFKHHFQTEIGLQHSYLFQSSRGENPITRQQAYRIINEAAKKVGIKEKAGTHTLRKTFGYHAYVKGIAVSFIQQRFHQAAPSETLKYIGVEKTERHKIDVNL</sequence>
<gene>
    <name evidence="3" type="ORF">SAMN05216352_11070</name>
</gene>
<dbReference type="PANTHER" id="PTHR30349">
    <property type="entry name" value="PHAGE INTEGRASE-RELATED"/>
    <property type="match status" value="1"/>
</dbReference>
<protein>
    <submittedName>
        <fullName evidence="3">Phage integrase family protein</fullName>
    </submittedName>
</protein>
<organism evidence="3 4">
    <name type="scientific">Alteribacillus bidgolensis</name>
    <dbReference type="NCBI Taxonomy" id="930129"/>
    <lineage>
        <taxon>Bacteria</taxon>
        <taxon>Bacillati</taxon>
        <taxon>Bacillota</taxon>
        <taxon>Bacilli</taxon>
        <taxon>Bacillales</taxon>
        <taxon>Bacillaceae</taxon>
        <taxon>Alteribacillus</taxon>
    </lineage>
</organism>
<proteinExistence type="predicted"/>
<keyword evidence="1" id="KW-0233">DNA recombination</keyword>
<dbReference type="InterPro" id="IPR011010">
    <property type="entry name" value="DNA_brk_join_enz"/>
</dbReference>
<name>A0A1G8MLD0_9BACI</name>
<feature type="domain" description="Tyr recombinase" evidence="2">
    <location>
        <begin position="1"/>
        <end position="180"/>
    </location>
</feature>
<keyword evidence="4" id="KW-1185">Reference proteome</keyword>
<dbReference type="EMBL" id="FNDU01000010">
    <property type="protein sequence ID" value="SDI68140.1"/>
    <property type="molecule type" value="Genomic_DNA"/>
</dbReference>
<dbReference type="STRING" id="930129.SAMN05216352_11070"/>
<dbReference type="SUPFAM" id="SSF56349">
    <property type="entry name" value="DNA breaking-rejoining enzymes"/>
    <property type="match status" value="1"/>
</dbReference>
<dbReference type="GO" id="GO:0006310">
    <property type="term" value="P:DNA recombination"/>
    <property type="evidence" value="ECO:0007669"/>
    <property type="project" value="UniProtKB-KW"/>
</dbReference>
<dbReference type="GO" id="GO:0015074">
    <property type="term" value="P:DNA integration"/>
    <property type="evidence" value="ECO:0007669"/>
    <property type="project" value="InterPro"/>
</dbReference>
<dbReference type="InterPro" id="IPR013762">
    <property type="entry name" value="Integrase-like_cat_sf"/>
</dbReference>
<evidence type="ECO:0000259" key="2">
    <source>
        <dbReference type="PROSITE" id="PS51898"/>
    </source>
</evidence>
<evidence type="ECO:0000313" key="4">
    <source>
        <dbReference type="Proteomes" id="UP000199017"/>
    </source>
</evidence>
<evidence type="ECO:0000256" key="1">
    <source>
        <dbReference type="ARBA" id="ARBA00023172"/>
    </source>
</evidence>
<dbReference type="Proteomes" id="UP000199017">
    <property type="component" value="Unassembled WGS sequence"/>
</dbReference>
<dbReference type="PROSITE" id="PS51898">
    <property type="entry name" value="TYR_RECOMBINASE"/>
    <property type="match status" value="1"/>
</dbReference>
<evidence type="ECO:0000313" key="3">
    <source>
        <dbReference type="EMBL" id="SDI68140.1"/>
    </source>
</evidence>
<dbReference type="Pfam" id="PF00589">
    <property type="entry name" value="Phage_integrase"/>
    <property type="match status" value="1"/>
</dbReference>
<dbReference type="AlphaFoldDB" id="A0A1G8MLD0"/>
<dbReference type="PANTHER" id="PTHR30349:SF82">
    <property type="entry name" value="INTEGRASE_RECOMBINASE YOEC-RELATED"/>
    <property type="match status" value="1"/>
</dbReference>
<reference evidence="3 4" key="1">
    <citation type="submission" date="2016-10" db="EMBL/GenBank/DDBJ databases">
        <authorList>
            <person name="de Groot N.N."/>
        </authorList>
    </citation>
    <scope>NUCLEOTIDE SEQUENCE [LARGE SCALE GENOMIC DNA]</scope>
    <source>
        <strain evidence="4">P4B,CCM 7963,CECT 7998,DSM 25260,IBRC-M 10614,KCTC 13821</strain>
    </source>
</reference>